<dbReference type="EMBL" id="MKIO01000047">
    <property type="protein sequence ID" value="OLP52660.1"/>
    <property type="molecule type" value="Genomic_DNA"/>
</dbReference>
<keyword evidence="1" id="KW-0472">Membrane</keyword>
<keyword evidence="1" id="KW-1133">Transmembrane helix</keyword>
<comment type="caution">
    <text evidence="2">The sequence shown here is derived from an EMBL/GenBank/DDBJ whole genome shotgun (WGS) entry which is preliminary data.</text>
</comment>
<dbReference type="Proteomes" id="UP000186143">
    <property type="component" value="Unassembled WGS sequence"/>
</dbReference>
<dbReference type="PIRSF" id="PIRSF032162">
    <property type="entry name" value="UCP032162_imp"/>
    <property type="match status" value="1"/>
</dbReference>
<accession>A0A1Q9ACM3</accession>
<protein>
    <recommendedName>
        <fullName evidence="4">DUF2244 domain-containing protein</fullName>
    </recommendedName>
</protein>
<feature type="transmembrane region" description="Helical" evidence="1">
    <location>
        <begin position="33"/>
        <end position="52"/>
    </location>
</feature>
<dbReference type="InterPro" id="IPR016990">
    <property type="entry name" value="UCP032162_TM"/>
</dbReference>
<sequence>MIASTRADNPSERPVFTAELRPHRSLGPKGTRVLLVLAILLGLGHATLFLAIGAWPVLPFFGLDILLLLGAVWMSHRAGRRREEVSISRVDIRLRSFSPEGAMVEHRFNPLSARLEIARHAEICITALHIAERGRMVPVASFLNPQERESFAAAFSQALARVRR</sequence>
<dbReference type="STRING" id="1672749.BJF92_14710"/>
<keyword evidence="1" id="KW-0812">Transmembrane</keyword>
<dbReference type="AlphaFoldDB" id="A0A1Q9ACM3"/>
<feature type="transmembrane region" description="Helical" evidence="1">
    <location>
        <begin position="58"/>
        <end position="75"/>
    </location>
</feature>
<evidence type="ECO:0000313" key="3">
    <source>
        <dbReference type="Proteomes" id="UP000186143"/>
    </source>
</evidence>
<dbReference type="Pfam" id="PF10003">
    <property type="entry name" value="DUF2244"/>
    <property type="match status" value="1"/>
</dbReference>
<name>A0A1Q9ACM3_9HYPH</name>
<proteinExistence type="predicted"/>
<evidence type="ECO:0008006" key="4">
    <source>
        <dbReference type="Google" id="ProtNLM"/>
    </source>
</evidence>
<dbReference type="RefSeq" id="WP_075637207.1">
    <property type="nucleotide sequence ID" value="NZ_MKIO01000047.1"/>
</dbReference>
<evidence type="ECO:0000256" key="1">
    <source>
        <dbReference type="SAM" id="Phobius"/>
    </source>
</evidence>
<organism evidence="2 3">
    <name type="scientific">Xaviernesmea rhizosphaerae</name>
    <dbReference type="NCBI Taxonomy" id="1672749"/>
    <lineage>
        <taxon>Bacteria</taxon>
        <taxon>Pseudomonadati</taxon>
        <taxon>Pseudomonadota</taxon>
        <taxon>Alphaproteobacteria</taxon>
        <taxon>Hyphomicrobiales</taxon>
        <taxon>Rhizobiaceae</taxon>
        <taxon>Rhizobium/Agrobacterium group</taxon>
        <taxon>Xaviernesmea</taxon>
    </lineage>
</organism>
<dbReference type="InterPro" id="IPR019253">
    <property type="entry name" value="DUF2244_TM"/>
</dbReference>
<gene>
    <name evidence="2" type="ORF">BJF92_14710</name>
</gene>
<reference evidence="2 3" key="1">
    <citation type="submission" date="2016-09" db="EMBL/GenBank/DDBJ databases">
        <title>Rhizobium sp. nov., a novel species isolated from the rice rhizosphere.</title>
        <authorList>
            <person name="Zhao J."/>
            <person name="Zhang X."/>
        </authorList>
    </citation>
    <scope>NUCLEOTIDE SEQUENCE [LARGE SCALE GENOMIC DNA]</scope>
    <source>
        <strain evidence="2 3">MH17</strain>
    </source>
</reference>
<dbReference type="OrthoDB" id="9808190at2"/>
<evidence type="ECO:0000313" key="2">
    <source>
        <dbReference type="EMBL" id="OLP52660.1"/>
    </source>
</evidence>